<dbReference type="EMBL" id="JAHJDP010000007">
    <property type="protein sequence ID" value="MBU2689491.1"/>
    <property type="molecule type" value="Genomic_DNA"/>
</dbReference>
<comment type="similarity">
    <text evidence="1 7">Belongs to the glyceraldehyde-3-phosphate dehydrogenase family.</text>
</comment>
<dbReference type="NCBIfam" id="TIGR01534">
    <property type="entry name" value="GAPDH-I"/>
    <property type="match status" value="1"/>
</dbReference>
<evidence type="ECO:0000259" key="9">
    <source>
        <dbReference type="SMART" id="SM00846"/>
    </source>
</evidence>
<dbReference type="FunFam" id="3.40.50.720:FF:000001">
    <property type="entry name" value="Glyceraldehyde-3-phosphate dehydrogenase"/>
    <property type="match status" value="1"/>
</dbReference>
<evidence type="ECO:0000313" key="11">
    <source>
        <dbReference type="Proteomes" id="UP000777784"/>
    </source>
</evidence>
<feature type="binding site" evidence="5">
    <location>
        <begin position="12"/>
        <end position="13"/>
    </location>
    <ligand>
        <name>NAD(+)</name>
        <dbReference type="ChEBI" id="CHEBI:57540"/>
    </ligand>
</feature>
<dbReference type="PRINTS" id="PR00078">
    <property type="entry name" value="G3PDHDRGNASE"/>
</dbReference>
<dbReference type="GO" id="GO:0016620">
    <property type="term" value="F:oxidoreductase activity, acting on the aldehyde or oxo group of donors, NAD or NADP as acceptor"/>
    <property type="evidence" value="ECO:0007669"/>
    <property type="project" value="InterPro"/>
</dbReference>
<feature type="domain" description="Glyceraldehyde 3-phosphate dehydrogenase NAD(P) binding" evidence="9">
    <location>
        <begin position="3"/>
        <end position="152"/>
    </location>
</feature>
<feature type="binding site" evidence="5">
    <location>
        <position position="315"/>
    </location>
    <ligand>
        <name>NAD(+)</name>
        <dbReference type="ChEBI" id="CHEBI:57540"/>
    </ligand>
</feature>
<dbReference type="InterPro" id="IPR020828">
    <property type="entry name" value="GlycerAld_3-P_DH_NAD(P)-bd"/>
</dbReference>
<evidence type="ECO:0000256" key="8">
    <source>
        <dbReference type="RuleBase" id="RU361160"/>
    </source>
</evidence>
<evidence type="ECO:0000256" key="3">
    <source>
        <dbReference type="PIRSR" id="PIRSR000149-1"/>
    </source>
</evidence>
<gene>
    <name evidence="10" type="primary">gap</name>
    <name evidence="10" type="ORF">KJ970_01065</name>
</gene>
<feature type="binding site" evidence="4">
    <location>
        <begin position="151"/>
        <end position="153"/>
    </location>
    <ligand>
        <name>D-glyceraldehyde 3-phosphate</name>
        <dbReference type="ChEBI" id="CHEBI:59776"/>
    </ligand>
</feature>
<dbReference type="InterPro" id="IPR006424">
    <property type="entry name" value="Glyceraldehyde-3-P_DH_1"/>
</dbReference>
<evidence type="ECO:0000256" key="2">
    <source>
        <dbReference type="ARBA" id="ARBA00023002"/>
    </source>
</evidence>
<dbReference type="FunFam" id="3.30.360.10:FF:000002">
    <property type="entry name" value="Glyceraldehyde-3-phosphate dehydrogenase"/>
    <property type="match status" value="1"/>
</dbReference>
<dbReference type="InterPro" id="IPR020831">
    <property type="entry name" value="GlycerAld/Erythrose_P_DH"/>
</dbReference>
<feature type="active site" description="Nucleophile" evidence="3">
    <location>
        <position position="152"/>
    </location>
</feature>
<dbReference type="Gene3D" id="3.40.50.720">
    <property type="entry name" value="NAD(P)-binding Rossmann-like Domain"/>
    <property type="match status" value="1"/>
</dbReference>
<dbReference type="CDD" id="cd18126">
    <property type="entry name" value="GAPDH_I_C"/>
    <property type="match status" value="1"/>
</dbReference>
<feature type="binding site" evidence="4">
    <location>
        <position position="182"/>
    </location>
    <ligand>
        <name>D-glyceraldehyde 3-phosphate</name>
        <dbReference type="ChEBI" id="CHEBI:59776"/>
    </ligand>
</feature>
<evidence type="ECO:0000313" key="10">
    <source>
        <dbReference type="EMBL" id="MBU2689491.1"/>
    </source>
</evidence>
<dbReference type="GO" id="GO:0050661">
    <property type="term" value="F:NADP binding"/>
    <property type="evidence" value="ECO:0007669"/>
    <property type="project" value="InterPro"/>
</dbReference>
<feature type="binding site" evidence="4">
    <location>
        <begin position="210"/>
        <end position="211"/>
    </location>
    <ligand>
        <name>D-glyceraldehyde 3-phosphate</name>
        <dbReference type="ChEBI" id="CHEBI:59776"/>
    </ligand>
</feature>
<comment type="caution">
    <text evidence="10">The sequence shown here is derived from an EMBL/GenBank/DDBJ whole genome shotgun (WGS) entry which is preliminary data.</text>
</comment>
<dbReference type="GO" id="GO:0051287">
    <property type="term" value="F:NAD binding"/>
    <property type="evidence" value="ECO:0007669"/>
    <property type="project" value="InterPro"/>
</dbReference>
<accession>A0A948RT23</accession>
<protein>
    <recommendedName>
        <fullName evidence="8">Glyceraldehyde-3-phosphate dehydrogenase</fullName>
        <ecNumber evidence="8">1.2.1.-</ecNumber>
    </recommendedName>
</protein>
<keyword evidence="5" id="KW-0547">Nucleotide-binding</keyword>
<sequence length="342" mass="37645">MKIRIAINGFGRIGRSVYRLLNQREDIEVLAINDIADNKGLAYLLKYDTVMGVFEGELRLEGDMLYAGRQKTQMMAIRDPMEQPWEKLGIDVVVEATGRFRLRDEVAMHLKAGARRVILTVPSKDEIDATVVIGVNEHVLKPEHRIVSNASCTTNCLAPIAMILDNTFGIKKGIMTTVHAYTNDQRLADVPHKDLRRSRAAAENIIPTTTGAAKAVGKVLPNLAGKLDGIAMRVPVPNGSIVDLVVELNRDATVEDVNTAVKTAAEGPLKRVLEYTEEPIVSSDVIGNPHSSIFDGLSTRVLPGGFVKVLSWYDNEWGYANRVIDLIECLDKLGPPLPEKMI</sequence>
<dbReference type="SUPFAM" id="SSF55347">
    <property type="entry name" value="Glyceraldehyde-3-phosphate dehydrogenase-like, C-terminal domain"/>
    <property type="match status" value="1"/>
</dbReference>
<dbReference type="PIRSF" id="PIRSF000149">
    <property type="entry name" value="GAP_DH"/>
    <property type="match status" value="1"/>
</dbReference>
<feature type="binding site" evidence="5">
    <location>
        <position position="78"/>
    </location>
    <ligand>
        <name>NAD(+)</name>
        <dbReference type="ChEBI" id="CHEBI:57540"/>
    </ligand>
</feature>
<dbReference type="GO" id="GO:0006006">
    <property type="term" value="P:glucose metabolic process"/>
    <property type="evidence" value="ECO:0007669"/>
    <property type="project" value="InterPro"/>
</dbReference>
<keyword evidence="2 8" id="KW-0560">Oxidoreductase</keyword>
<dbReference type="PANTHER" id="PTHR43148">
    <property type="entry name" value="GLYCERALDEHYDE-3-PHOSPHATE DEHYDROGENASE 2"/>
    <property type="match status" value="1"/>
</dbReference>
<evidence type="ECO:0000256" key="7">
    <source>
        <dbReference type="RuleBase" id="RU000397"/>
    </source>
</evidence>
<reference evidence="10" key="1">
    <citation type="submission" date="2021-05" db="EMBL/GenBank/DDBJ databases">
        <title>Energy efficiency and biological interactions define the core microbiome of deep oligotrophic groundwater.</title>
        <authorList>
            <person name="Mehrshad M."/>
            <person name="Lopez-Fernandez M."/>
            <person name="Bell E."/>
            <person name="Bernier-Latmani R."/>
            <person name="Bertilsson S."/>
            <person name="Dopson M."/>
        </authorList>
    </citation>
    <scope>NUCLEOTIDE SEQUENCE</scope>
    <source>
        <strain evidence="10">Modern_marine.mb.64</strain>
    </source>
</reference>
<dbReference type="SMART" id="SM00846">
    <property type="entry name" value="Gp_dh_N"/>
    <property type="match status" value="1"/>
</dbReference>
<evidence type="ECO:0000256" key="6">
    <source>
        <dbReference type="PIRSR" id="PIRSR000149-4"/>
    </source>
</evidence>
<dbReference type="SUPFAM" id="SSF51735">
    <property type="entry name" value="NAD(P)-binding Rossmann-fold domains"/>
    <property type="match status" value="1"/>
</dbReference>
<keyword evidence="5" id="KW-0520">NAD</keyword>
<dbReference type="InterPro" id="IPR020830">
    <property type="entry name" value="GlycerAld_3-P_DH_AS"/>
</dbReference>
<evidence type="ECO:0000256" key="5">
    <source>
        <dbReference type="PIRSR" id="PIRSR000149-3"/>
    </source>
</evidence>
<name>A0A948RT23_UNCEI</name>
<evidence type="ECO:0000256" key="1">
    <source>
        <dbReference type="ARBA" id="ARBA00007406"/>
    </source>
</evidence>
<evidence type="ECO:0000256" key="4">
    <source>
        <dbReference type="PIRSR" id="PIRSR000149-2"/>
    </source>
</evidence>
<dbReference type="PROSITE" id="PS00071">
    <property type="entry name" value="GAPDH"/>
    <property type="match status" value="1"/>
</dbReference>
<feature type="binding site" evidence="4">
    <location>
        <position position="233"/>
    </location>
    <ligand>
        <name>D-glyceraldehyde 3-phosphate</name>
        <dbReference type="ChEBI" id="CHEBI:59776"/>
    </ligand>
</feature>
<organism evidence="10 11">
    <name type="scientific">Eiseniibacteriota bacterium</name>
    <dbReference type="NCBI Taxonomy" id="2212470"/>
    <lineage>
        <taxon>Bacteria</taxon>
        <taxon>Candidatus Eiseniibacteriota</taxon>
    </lineage>
</organism>
<proteinExistence type="inferred from homology"/>
<dbReference type="Pfam" id="PF02800">
    <property type="entry name" value="Gp_dh_C"/>
    <property type="match status" value="1"/>
</dbReference>
<dbReference type="Gene3D" id="3.30.360.10">
    <property type="entry name" value="Dihydrodipicolinate Reductase, domain 2"/>
    <property type="match status" value="1"/>
</dbReference>
<dbReference type="InterPro" id="IPR020829">
    <property type="entry name" value="GlycerAld_3-P_DH_cat"/>
</dbReference>
<dbReference type="Proteomes" id="UP000777784">
    <property type="component" value="Unassembled WGS sequence"/>
</dbReference>
<feature type="binding site" evidence="5">
    <location>
        <position position="34"/>
    </location>
    <ligand>
        <name>NAD(+)</name>
        <dbReference type="ChEBI" id="CHEBI:57540"/>
    </ligand>
</feature>
<feature type="binding site" evidence="5">
    <location>
        <position position="120"/>
    </location>
    <ligand>
        <name>NAD(+)</name>
        <dbReference type="ChEBI" id="CHEBI:57540"/>
    </ligand>
</feature>
<dbReference type="InterPro" id="IPR036291">
    <property type="entry name" value="NAD(P)-bd_dom_sf"/>
</dbReference>
<dbReference type="AlphaFoldDB" id="A0A948RT23"/>
<dbReference type="EC" id="1.2.1.-" evidence="8"/>
<dbReference type="CDD" id="cd05214">
    <property type="entry name" value="GAPDH_I_N"/>
    <property type="match status" value="1"/>
</dbReference>
<dbReference type="Pfam" id="PF00044">
    <property type="entry name" value="Gp_dh_N"/>
    <property type="match status" value="1"/>
</dbReference>
<feature type="site" description="Activates thiol group during catalysis" evidence="6">
    <location>
        <position position="179"/>
    </location>
</feature>